<accession>A0A368LNW7</accession>
<gene>
    <name evidence="1" type="ORF">CIK83_08245</name>
</gene>
<dbReference type="AlphaFoldDB" id="A0A368LNW7"/>
<dbReference type="GeneID" id="303188907"/>
<sequence length="181" mass="20768">MSLVDKTYKSEDIIALFNQTFFDAYNTKLVRGEDEPIYLPATDSVPYHQIVFAHGFYASAMHEIAHWCVAGPKRRLLEDFGYWYEPDGRTELVQAEFEKVEIRPQSYEWILSVSAGLPFSVSCDNLNGDFEPDRLAFMRKVHQEVMLILEQGLPTRVGMLSQALRSFYGQSTLSPEQFIVA</sequence>
<organism evidence="1 2">
    <name type="scientific">Vibrio casei</name>
    <dbReference type="NCBI Taxonomy" id="673372"/>
    <lineage>
        <taxon>Bacteria</taxon>
        <taxon>Pseudomonadati</taxon>
        <taxon>Pseudomonadota</taxon>
        <taxon>Gammaproteobacteria</taxon>
        <taxon>Vibrionales</taxon>
        <taxon>Vibrionaceae</taxon>
        <taxon>Vibrio</taxon>
    </lineage>
</organism>
<dbReference type="GO" id="GO:0003746">
    <property type="term" value="F:translation elongation factor activity"/>
    <property type="evidence" value="ECO:0007669"/>
    <property type="project" value="UniProtKB-KW"/>
</dbReference>
<proteinExistence type="predicted"/>
<keyword evidence="1" id="KW-0251">Elongation factor</keyword>
<dbReference type="EMBL" id="QPGL01000001">
    <property type="protein sequence ID" value="RCS73600.1"/>
    <property type="molecule type" value="Genomic_DNA"/>
</dbReference>
<dbReference type="InterPro" id="IPR007411">
    <property type="entry name" value="EpmC"/>
</dbReference>
<comment type="caution">
    <text evidence="1">The sequence shown here is derived from an EMBL/GenBank/DDBJ whole genome shotgun (WGS) entry which is preliminary data.</text>
</comment>
<evidence type="ECO:0000313" key="2">
    <source>
        <dbReference type="Proteomes" id="UP000252479"/>
    </source>
</evidence>
<dbReference type="Proteomes" id="UP000252479">
    <property type="component" value="Unassembled WGS sequence"/>
</dbReference>
<dbReference type="Pfam" id="PF04315">
    <property type="entry name" value="EpmC"/>
    <property type="match status" value="1"/>
</dbReference>
<keyword evidence="1" id="KW-0648">Protein biosynthesis</keyword>
<reference evidence="1 2" key="1">
    <citation type="journal article" date="2017" name="Elife">
        <title>Extensive horizontal gene transfer in cheese-associated bacteria.</title>
        <authorList>
            <person name="Bonham K.S."/>
            <person name="Wolfe B.E."/>
            <person name="Dutton R.J."/>
        </authorList>
    </citation>
    <scope>NUCLEOTIDE SEQUENCE [LARGE SCALE GENOMIC DNA]</scope>
    <source>
        <strain evidence="1 2">JB196</strain>
    </source>
</reference>
<protein>
    <submittedName>
        <fullName evidence="1">Elongation factor P hydroxylase</fullName>
    </submittedName>
</protein>
<keyword evidence="2" id="KW-1185">Reference proteome</keyword>
<name>A0A368LNW7_9VIBR</name>
<evidence type="ECO:0000313" key="1">
    <source>
        <dbReference type="EMBL" id="RCS73600.1"/>
    </source>
</evidence>
<dbReference type="RefSeq" id="WP_086960594.1">
    <property type="nucleotide sequence ID" value="NZ_FUKS01000033.1"/>
</dbReference>